<dbReference type="InterPro" id="IPR010131">
    <property type="entry name" value="MdtP/NodT-like"/>
</dbReference>
<organism evidence="4 5">
    <name type="scientific">Maribacter flavus</name>
    <dbReference type="NCBI Taxonomy" id="1658664"/>
    <lineage>
        <taxon>Bacteria</taxon>
        <taxon>Pseudomonadati</taxon>
        <taxon>Bacteroidota</taxon>
        <taxon>Flavobacteriia</taxon>
        <taxon>Flavobacteriales</taxon>
        <taxon>Flavobacteriaceae</taxon>
        <taxon>Maribacter</taxon>
    </lineage>
</organism>
<protein>
    <submittedName>
        <fullName evidence="4">TolC family protein</fullName>
    </submittedName>
</protein>
<evidence type="ECO:0000256" key="1">
    <source>
        <dbReference type="ARBA" id="ARBA00007613"/>
    </source>
</evidence>
<feature type="chain" id="PRO_5045491105" evidence="3">
    <location>
        <begin position="20"/>
        <end position="406"/>
    </location>
</feature>
<dbReference type="SUPFAM" id="SSF56954">
    <property type="entry name" value="Outer membrane efflux proteins (OEP)"/>
    <property type="match status" value="1"/>
</dbReference>
<accession>A0ABU7IJA1</accession>
<keyword evidence="2" id="KW-0175">Coiled coil</keyword>
<name>A0ABU7IJA1_9FLAO</name>
<dbReference type="PANTHER" id="PTHR30203">
    <property type="entry name" value="OUTER MEMBRANE CATION EFFLUX PROTEIN"/>
    <property type="match status" value="1"/>
</dbReference>
<evidence type="ECO:0000313" key="4">
    <source>
        <dbReference type="EMBL" id="MEE1973041.1"/>
    </source>
</evidence>
<dbReference type="EMBL" id="JAZDDF010000004">
    <property type="protein sequence ID" value="MEE1973041.1"/>
    <property type="molecule type" value="Genomic_DNA"/>
</dbReference>
<keyword evidence="5" id="KW-1185">Reference proteome</keyword>
<evidence type="ECO:0000256" key="2">
    <source>
        <dbReference type="SAM" id="Coils"/>
    </source>
</evidence>
<feature type="coiled-coil region" evidence="2">
    <location>
        <begin position="320"/>
        <end position="354"/>
    </location>
</feature>
<feature type="coiled-coil region" evidence="2">
    <location>
        <begin position="167"/>
        <end position="194"/>
    </location>
</feature>
<sequence length="406" mass="46423">MKKIVTLTGLLLVSFFVDAQELQSYILEAERNNPNIQAFELRYDIAKEKVNEVNALPNTSVSAGYFVSEPETRTGAQRARFSVSQMLPWFGTITARSSYASSMAETEFVEIAIAKRKLALSVARSYYQLYAIRAKQNILDENIQLLETYERLALTSVEVGKASAVDVLKLQIRQNELQQEKEILRENYMAEQASFNSLLNREGTIAVEVVPEMTIPMEDPIFDQNGLTLNPELLKYDRLYESVEQSELLNQKESAPNVGFGLDYLPVSERPDMTFNDNGKDIIMPMVSLSIPVFNNRFASVSKQNELRQKEIEFQRTERLNLLEAALAKATSEQNQARIKFNTQEKNLEQAQDAEEILIKNYETGTIDFNDVLDIQELQLKFQMNQIESVRAYYLQSAIINYLINQ</sequence>
<keyword evidence="3" id="KW-0732">Signal</keyword>
<evidence type="ECO:0000256" key="3">
    <source>
        <dbReference type="SAM" id="SignalP"/>
    </source>
</evidence>
<evidence type="ECO:0000313" key="5">
    <source>
        <dbReference type="Proteomes" id="UP001343698"/>
    </source>
</evidence>
<comment type="caution">
    <text evidence="4">The sequence shown here is derived from an EMBL/GenBank/DDBJ whole genome shotgun (WGS) entry which is preliminary data.</text>
</comment>
<dbReference type="InterPro" id="IPR003423">
    <property type="entry name" value="OMP_efflux"/>
</dbReference>
<dbReference type="Gene3D" id="1.20.1600.10">
    <property type="entry name" value="Outer membrane efflux proteins (OEP)"/>
    <property type="match status" value="1"/>
</dbReference>
<proteinExistence type="inferred from homology"/>
<comment type="similarity">
    <text evidence="1">Belongs to the outer membrane factor (OMF) (TC 1.B.17) family.</text>
</comment>
<dbReference type="Pfam" id="PF02321">
    <property type="entry name" value="OEP"/>
    <property type="match status" value="1"/>
</dbReference>
<dbReference type="Proteomes" id="UP001343698">
    <property type="component" value="Unassembled WGS sequence"/>
</dbReference>
<feature type="signal peptide" evidence="3">
    <location>
        <begin position="1"/>
        <end position="19"/>
    </location>
</feature>
<gene>
    <name evidence="4" type="ORF">V1H85_11335</name>
</gene>
<reference evidence="4 5" key="1">
    <citation type="submission" date="2024-01" db="EMBL/GenBank/DDBJ databases">
        <title>Maribacter spp. originated from different algae showed divergent polysaccharides utilization ability.</title>
        <authorList>
            <person name="Wang H."/>
            <person name="Wu Y."/>
        </authorList>
    </citation>
    <scope>NUCLEOTIDE SEQUENCE [LARGE SCALE GENOMIC DNA]</scope>
    <source>
        <strain evidence="4 5">KPT27_14</strain>
    </source>
</reference>
<dbReference type="RefSeq" id="WP_272637046.1">
    <property type="nucleotide sequence ID" value="NZ_JAZDDF010000004.1"/>
</dbReference>